<dbReference type="AlphaFoldDB" id="A0A3S5AQF1"/>
<evidence type="ECO:0000313" key="2">
    <source>
        <dbReference type="Proteomes" id="UP000784294"/>
    </source>
</evidence>
<name>A0A3S5AQF1_9PLAT</name>
<sequence length="131" mass="14113">MEWPSSLGALTRVQYRPDEGNGVGELSEIARIRLSLKRDVKQAGGRDLGKSHARVGGRRAPLHLPPVCSIRNNGSSYCASSGLQLRSLHLTRSGLSQAQSCLCFNAFSTVLGAGIAQPRIPVISPFEQQMN</sequence>
<organism evidence="1 2">
    <name type="scientific">Protopolystoma xenopodis</name>
    <dbReference type="NCBI Taxonomy" id="117903"/>
    <lineage>
        <taxon>Eukaryota</taxon>
        <taxon>Metazoa</taxon>
        <taxon>Spiralia</taxon>
        <taxon>Lophotrochozoa</taxon>
        <taxon>Platyhelminthes</taxon>
        <taxon>Monogenea</taxon>
        <taxon>Polyopisthocotylea</taxon>
        <taxon>Polystomatidea</taxon>
        <taxon>Polystomatidae</taxon>
        <taxon>Protopolystoma</taxon>
    </lineage>
</organism>
<comment type="caution">
    <text evidence="1">The sequence shown here is derived from an EMBL/GenBank/DDBJ whole genome shotgun (WGS) entry which is preliminary data.</text>
</comment>
<reference evidence="1" key="1">
    <citation type="submission" date="2018-11" db="EMBL/GenBank/DDBJ databases">
        <authorList>
            <consortium name="Pathogen Informatics"/>
        </authorList>
    </citation>
    <scope>NUCLEOTIDE SEQUENCE</scope>
</reference>
<protein>
    <submittedName>
        <fullName evidence="1">Uncharacterized protein</fullName>
    </submittedName>
</protein>
<proteinExistence type="predicted"/>
<gene>
    <name evidence="1" type="ORF">PXEA_LOCUS28725</name>
</gene>
<dbReference type="Proteomes" id="UP000784294">
    <property type="component" value="Unassembled WGS sequence"/>
</dbReference>
<accession>A0A3S5AQF1</accession>
<keyword evidence="2" id="KW-1185">Reference proteome</keyword>
<evidence type="ECO:0000313" key="1">
    <source>
        <dbReference type="EMBL" id="VEL35285.1"/>
    </source>
</evidence>
<dbReference type="EMBL" id="CAAALY010249482">
    <property type="protein sequence ID" value="VEL35285.1"/>
    <property type="molecule type" value="Genomic_DNA"/>
</dbReference>